<organism evidence="9">
    <name type="scientific">hydrothermal vent metagenome</name>
    <dbReference type="NCBI Taxonomy" id="652676"/>
    <lineage>
        <taxon>unclassified sequences</taxon>
        <taxon>metagenomes</taxon>
        <taxon>ecological metagenomes</taxon>
    </lineage>
</organism>
<dbReference type="Gene3D" id="1.10.760.10">
    <property type="entry name" value="Cytochrome c-like domain"/>
    <property type="match status" value="1"/>
</dbReference>
<evidence type="ECO:0000259" key="8">
    <source>
        <dbReference type="PROSITE" id="PS51007"/>
    </source>
</evidence>
<keyword evidence="2" id="KW-0349">Heme</keyword>
<evidence type="ECO:0000256" key="7">
    <source>
        <dbReference type="SAM" id="Phobius"/>
    </source>
</evidence>
<sequence length="378" mass="43067">MKSFAADVFEEEPNPQPVNVGKPPEASPELIEKGKALFLKSKCYECHGKKARGDSMKKLKDDWGFKIDPRDLTHPWEYRRKGGALESIYLAVSTGLDGTPMPSFKQKPFSLSDDDRWALAHYVKSLQTERKLGYTILAQLVEKVPSDSEDPIWDSVPYMDIPMVSQVIIEPRMFTASADNMRVQAVYNDKDVAFRLVWDDTTKSEPDPESKIFEDSVAVQFPVTIPTGTKRPYFLMGDKENPVNHWRWSSERSNALELNANGAKNVKVQDDSGQQTTGKLKYDEGQYQLIFKRSLSTPDKDLDIQFEPGKFIPISFFAWDGSNNETGVRSALSSWYFLLLQPTTPVTVYIYPIIMIFVMGGAEWWVIRRIRKNKGRAV</sequence>
<evidence type="ECO:0000313" key="9">
    <source>
        <dbReference type="EMBL" id="VAX25017.1"/>
    </source>
</evidence>
<evidence type="ECO:0000256" key="5">
    <source>
        <dbReference type="ARBA" id="ARBA00023004"/>
    </source>
</evidence>
<keyword evidence="3" id="KW-0479">Metal-binding</keyword>
<dbReference type="InterPro" id="IPR019020">
    <property type="entry name" value="Cyt-c552/DMSO_Rdtase_haem-bd"/>
</dbReference>
<evidence type="ECO:0000256" key="4">
    <source>
        <dbReference type="ARBA" id="ARBA00022982"/>
    </source>
</evidence>
<evidence type="ECO:0000256" key="1">
    <source>
        <dbReference type="ARBA" id="ARBA00022448"/>
    </source>
</evidence>
<feature type="region of interest" description="Disordered" evidence="6">
    <location>
        <begin position="1"/>
        <end position="26"/>
    </location>
</feature>
<dbReference type="PROSITE" id="PS51007">
    <property type="entry name" value="CYTC"/>
    <property type="match status" value="1"/>
</dbReference>
<dbReference type="AlphaFoldDB" id="A0A3B1D8E6"/>
<dbReference type="InterPro" id="IPR036909">
    <property type="entry name" value="Cyt_c-like_dom_sf"/>
</dbReference>
<keyword evidence="7" id="KW-0812">Transmembrane</keyword>
<dbReference type="Pfam" id="PF00034">
    <property type="entry name" value="Cytochrom_C"/>
    <property type="match status" value="1"/>
</dbReference>
<protein>
    <recommendedName>
        <fullName evidence="8">Cytochrome c domain-containing protein</fullName>
    </recommendedName>
</protein>
<dbReference type="GO" id="GO:0020037">
    <property type="term" value="F:heme binding"/>
    <property type="evidence" value="ECO:0007669"/>
    <property type="project" value="InterPro"/>
</dbReference>
<dbReference type="GO" id="GO:0046872">
    <property type="term" value="F:metal ion binding"/>
    <property type="evidence" value="ECO:0007669"/>
    <property type="project" value="UniProtKB-KW"/>
</dbReference>
<proteinExistence type="predicted"/>
<feature type="transmembrane region" description="Helical" evidence="7">
    <location>
        <begin position="348"/>
        <end position="367"/>
    </location>
</feature>
<dbReference type="Pfam" id="PF09459">
    <property type="entry name" value="EB_dh"/>
    <property type="match status" value="1"/>
</dbReference>
<dbReference type="Gene3D" id="2.60.40.1190">
    <property type="match status" value="1"/>
</dbReference>
<accession>A0A3B1D8E6</accession>
<reference evidence="9" key="1">
    <citation type="submission" date="2018-06" db="EMBL/GenBank/DDBJ databases">
        <authorList>
            <person name="Zhirakovskaya E."/>
        </authorList>
    </citation>
    <scope>NUCLEOTIDE SEQUENCE</scope>
</reference>
<keyword evidence="1" id="KW-0813">Transport</keyword>
<evidence type="ECO:0000256" key="3">
    <source>
        <dbReference type="ARBA" id="ARBA00022723"/>
    </source>
</evidence>
<gene>
    <name evidence="9" type="ORF">MNBD_NITROSPINAE03-661</name>
</gene>
<feature type="domain" description="Cytochrome c" evidence="8">
    <location>
        <begin position="29"/>
        <end position="127"/>
    </location>
</feature>
<dbReference type="GO" id="GO:0009055">
    <property type="term" value="F:electron transfer activity"/>
    <property type="evidence" value="ECO:0007669"/>
    <property type="project" value="InterPro"/>
</dbReference>
<keyword evidence="7" id="KW-0472">Membrane</keyword>
<keyword evidence="7" id="KW-1133">Transmembrane helix</keyword>
<name>A0A3B1D8E6_9ZZZZ</name>
<keyword evidence="4" id="KW-0249">Electron transport</keyword>
<evidence type="ECO:0000256" key="6">
    <source>
        <dbReference type="SAM" id="MobiDB-lite"/>
    </source>
</evidence>
<keyword evidence="5" id="KW-0408">Iron</keyword>
<dbReference type="InterPro" id="IPR009056">
    <property type="entry name" value="Cyt_c-like_dom"/>
</dbReference>
<dbReference type="SUPFAM" id="SSF46626">
    <property type="entry name" value="Cytochrome c"/>
    <property type="match status" value="1"/>
</dbReference>
<dbReference type="EMBL" id="UOGB01000313">
    <property type="protein sequence ID" value="VAX25017.1"/>
    <property type="molecule type" value="Genomic_DNA"/>
</dbReference>
<evidence type="ECO:0000256" key="2">
    <source>
        <dbReference type="ARBA" id="ARBA00022617"/>
    </source>
</evidence>